<dbReference type="Gene3D" id="3.10.450.50">
    <property type="match status" value="1"/>
</dbReference>
<dbReference type="EMBL" id="SHBE01000005">
    <property type="protein sequence ID" value="RZO26267.1"/>
    <property type="molecule type" value="Genomic_DNA"/>
</dbReference>
<evidence type="ECO:0000313" key="2">
    <source>
        <dbReference type="Proteomes" id="UP000315825"/>
    </source>
</evidence>
<accession>A0A520MYG8</accession>
<sequence>MSSESVNNVVEIYIDSLKESSAEKVRQAFHPNGKVVGHLHGDFLEMSTEDFAAFVAEQEPSDIEYEILSTVVEGTTAAVKVRDKYLGITFLDTLSLIKIDNEWSIYNKLFNVEE</sequence>
<dbReference type="InterPro" id="IPR039437">
    <property type="entry name" value="FrzH/put_lumazine-bd"/>
</dbReference>
<dbReference type="InterPro" id="IPR032710">
    <property type="entry name" value="NTF2-like_dom_sf"/>
</dbReference>
<comment type="caution">
    <text evidence="1">The sequence shown here is derived from an EMBL/GenBank/DDBJ whole genome shotgun (WGS) entry which is preliminary data.</text>
</comment>
<dbReference type="Proteomes" id="UP000315825">
    <property type="component" value="Unassembled WGS sequence"/>
</dbReference>
<dbReference type="Pfam" id="PF12893">
    <property type="entry name" value="Lumazine_bd_2"/>
    <property type="match status" value="1"/>
</dbReference>
<dbReference type="SUPFAM" id="SSF54427">
    <property type="entry name" value="NTF2-like"/>
    <property type="match status" value="1"/>
</dbReference>
<name>A0A520MYG8_9GAMM</name>
<gene>
    <name evidence="1" type="ORF">EVA92_03120</name>
</gene>
<organism evidence="1 2">
    <name type="scientific">SAR86 cluster bacterium</name>
    <dbReference type="NCBI Taxonomy" id="2030880"/>
    <lineage>
        <taxon>Bacteria</taxon>
        <taxon>Pseudomonadati</taxon>
        <taxon>Pseudomonadota</taxon>
        <taxon>Gammaproteobacteria</taxon>
        <taxon>SAR86 cluster</taxon>
    </lineage>
</organism>
<dbReference type="AlphaFoldDB" id="A0A520MYG8"/>
<reference evidence="1 2" key="1">
    <citation type="submission" date="2019-02" db="EMBL/GenBank/DDBJ databases">
        <title>Prokaryotic population dynamics and viral predation in marine succession experiment using metagenomics: the confinement effect.</title>
        <authorList>
            <person name="Haro-Moreno J.M."/>
            <person name="Rodriguez-Valera F."/>
            <person name="Lopez-Perez M."/>
        </authorList>
    </citation>
    <scope>NUCLEOTIDE SEQUENCE [LARGE SCALE GENOMIC DNA]</scope>
    <source>
        <strain evidence="1">MED-G159</strain>
    </source>
</reference>
<protein>
    <submittedName>
        <fullName evidence="1">Nuclear transport factor 2 family protein</fullName>
    </submittedName>
</protein>
<proteinExistence type="predicted"/>
<evidence type="ECO:0000313" key="1">
    <source>
        <dbReference type="EMBL" id="RZO26267.1"/>
    </source>
</evidence>